<evidence type="ECO:0000313" key="8">
    <source>
        <dbReference type="Proteomes" id="UP000007148"/>
    </source>
</evidence>
<evidence type="ECO:0000256" key="2">
    <source>
        <dbReference type="ARBA" id="ARBA00007262"/>
    </source>
</evidence>
<dbReference type="Proteomes" id="UP000007148">
    <property type="component" value="Unassembled WGS sequence"/>
</dbReference>
<comment type="similarity">
    <text evidence="2">Belongs to the IFI6/IFI27 family.</text>
</comment>
<evidence type="ECO:0000256" key="6">
    <source>
        <dbReference type="SAM" id="MobiDB-lite"/>
    </source>
</evidence>
<evidence type="ECO:0000256" key="3">
    <source>
        <dbReference type="ARBA" id="ARBA00022692"/>
    </source>
</evidence>
<evidence type="ECO:0000313" key="7">
    <source>
        <dbReference type="EMBL" id="CCA71663.1"/>
    </source>
</evidence>
<dbReference type="HOGENOM" id="CLU_987362_0_0_1"/>
<keyword evidence="3" id="KW-0812">Transmembrane</keyword>
<keyword evidence="4" id="KW-1133">Transmembrane helix</keyword>
<keyword evidence="8" id="KW-1185">Reference proteome</keyword>
<evidence type="ECO:0000256" key="1">
    <source>
        <dbReference type="ARBA" id="ARBA00004141"/>
    </source>
</evidence>
<dbReference type="Gene3D" id="6.10.110.10">
    <property type="match status" value="1"/>
</dbReference>
<dbReference type="InParanoid" id="G4TK13"/>
<dbReference type="eggNOG" id="ENOG502T031">
    <property type="taxonomic scope" value="Eukaryota"/>
</dbReference>
<dbReference type="PANTHER" id="PTHR16932">
    <property type="entry name" value="INTERFERON ALPHA-INDUCIBLE PROTEIN 27"/>
    <property type="match status" value="1"/>
</dbReference>
<dbReference type="STRING" id="1109443.G4TK13"/>
<evidence type="ECO:0000256" key="4">
    <source>
        <dbReference type="ARBA" id="ARBA00022989"/>
    </source>
</evidence>
<comment type="caution">
    <text evidence="7">The sequence shown here is derived from an EMBL/GenBank/DDBJ whole genome shotgun (WGS) entry which is preliminary data.</text>
</comment>
<dbReference type="EMBL" id="CAFZ01000129">
    <property type="protein sequence ID" value="CCA71663.1"/>
    <property type="molecule type" value="Genomic_DNA"/>
</dbReference>
<comment type="subcellular location">
    <subcellularLocation>
        <location evidence="1">Membrane</location>
        <topology evidence="1">Multi-pass membrane protein</topology>
    </subcellularLocation>
</comment>
<protein>
    <submittedName>
        <fullName evidence="7">Uncharacterized protein</fullName>
    </submittedName>
</protein>
<keyword evidence="5" id="KW-0472">Membrane</keyword>
<sequence length="282" mass="30103">MVSIQPASSEGHAPQGEPLDLQPPQANLPAVQIGSPLQVAAPAQEEDEVIVNLVEDFIRRESSIMQGPLGAHLKRSLVQKVLKQRAVSQFVRIVPLAERTRVSHRIFNRSDALTFFSLTARYDRNWTISFLIQAFTLISTTAQAILRKDSIDRSIDSWKAKDTAFGAAAGALGGAASLLAGEALAFAGFTVTGVASGSMAALWQSAIGNVAANSLFATCQSLGATAALSGPLAWGACGGAVLGYVTYKAVTAPTSDQVLEKLLDDVYNDEKKREMFWNRINV</sequence>
<dbReference type="GO" id="GO:0016020">
    <property type="term" value="C:membrane"/>
    <property type="evidence" value="ECO:0007669"/>
    <property type="project" value="UniProtKB-SubCell"/>
</dbReference>
<dbReference type="AlphaFoldDB" id="G4TK13"/>
<organism evidence="7 8">
    <name type="scientific">Serendipita indica (strain DSM 11827)</name>
    <name type="common">Root endophyte fungus</name>
    <name type="synonym">Piriformospora indica</name>
    <dbReference type="NCBI Taxonomy" id="1109443"/>
    <lineage>
        <taxon>Eukaryota</taxon>
        <taxon>Fungi</taxon>
        <taxon>Dikarya</taxon>
        <taxon>Basidiomycota</taxon>
        <taxon>Agaricomycotina</taxon>
        <taxon>Agaricomycetes</taxon>
        <taxon>Sebacinales</taxon>
        <taxon>Serendipitaceae</taxon>
        <taxon>Serendipita</taxon>
    </lineage>
</organism>
<feature type="region of interest" description="Disordered" evidence="6">
    <location>
        <begin position="1"/>
        <end position="25"/>
    </location>
</feature>
<dbReference type="InterPro" id="IPR038213">
    <property type="entry name" value="IFI6/IFI27-like_sf"/>
</dbReference>
<dbReference type="Pfam" id="PF06140">
    <property type="entry name" value="Ifi-6-16"/>
    <property type="match status" value="1"/>
</dbReference>
<evidence type="ECO:0000256" key="5">
    <source>
        <dbReference type="ARBA" id="ARBA00023136"/>
    </source>
</evidence>
<name>G4TK13_SERID</name>
<gene>
    <name evidence="7" type="ORF">PIIN_05599</name>
</gene>
<proteinExistence type="inferred from homology"/>
<reference evidence="7 8" key="1">
    <citation type="journal article" date="2011" name="PLoS Pathog.">
        <title>Endophytic Life Strategies Decoded by Genome and Transcriptome Analyses of the Mutualistic Root Symbiont Piriformospora indica.</title>
        <authorList>
            <person name="Zuccaro A."/>
            <person name="Lahrmann U."/>
            <person name="Guldener U."/>
            <person name="Langen G."/>
            <person name="Pfiffi S."/>
            <person name="Biedenkopf D."/>
            <person name="Wong P."/>
            <person name="Samans B."/>
            <person name="Grimm C."/>
            <person name="Basiewicz M."/>
            <person name="Murat C."/>
            <person name="Martin F."/>
            <person name="Kogel K.H."/>
        </authorList>
    </citation>
    <scope>NUCLEOTIDE SEQUENCE [LARGE SCALE GENOMIC DNA]</scope>
    <source>
        <strain evidence="7 8">DSM 11827</strain>
    </source>
</reference>
<dbReference type="InterPro" id="IPR009311">
    <property type="entry name" value="IFI6/IFI27-like"/>
</dbReference>
<accession>G4TK13</accession>
<dbReference type="OrthoDB" id="440424at2759"/>
<dbReference type="PANTHER" id="PTHR16932:SF18">
    <property type="entry name" value="INTERFERON, ALPHA-INDUCIBLE PROTEIN 27-LIKE 2"/>
    <property type="match status" value="1"/>
</dbReference>